<keyword evidence="2" id="KW-0472">Membrane</keyword>
<evidence type="ECO:0000256" key="2">
    <source>
        <dbReference type="SAM" id="Phobius"/>
    </source>
</evidence>
<feature type="region of interest" description="Disordered" evidence="1">
    <location>
        <begin position="1"/>
        <end position="37"/>
    </location>
</feature>
<proteinExistence type="predicted"/>
<dbReference type="InterPro" id="IPR021514">
    <property type="entry name" value="DUF3176"/>
</dbReference>
<comment type="caution">
    <text evidence="3">The sequence shown here is derived from an EMBL/GenBank/DDBJ whole genome shotgun (WGS) entry which is preliminary data.</text>
</comment>
<gene>
    <name evidence="3" type="ORF">PG986_015071</name>
</gene>
<dbReference type="Pfam" id="PF11374">
    <property type="entry name" value="DUF3176"/>
    <property type="match status" value="1"/>
</dbReference>
<protein>
    <submittedName>
        <fullName evidence="3">Uncharacterized protein</fullName>
    </submittedName>
</protein>
<dbReference type="PANTHER" id="PTHR35394:SF5">
    <property type="entry name" value="DUF3176 DOMAIN-CONTAINING PROTEIN"/>
    <property type="match status" value="1"/>
</dbReference>
<evidence type="ECO:0000313" key="4">
    <source>
        <dbReference type="Proteomes" id="UP001391051"/>
    </source>
</evidence>
<dbReference type="Proteomes" id="UP001391051">
    <property type="component" value="Unassembled WGS sequence"/>
</dbReference>
<name>A0ABR1PRI4_9PEZI</name>
<accession>A0ABR1PRI4</accession>
<keyword evidence="4" id="KW-1185">Reference proteome</keyword>
<keyword evidence="2" id="KW-1133">Transmembrane helix</keyword>
<sequence length="637" mass="70090">MPSETHELLAPHETVRAGSDRCSASSPAPSSSPPSLASPLASGDGKWAHIWSSWKWELLACVLVLATPLIMLATLYPHAGQPLPNWPFKITINALLSIYNVVFKTSVGFLAASAIGQLQWTCCLGSVYSANYSPGRLYVQLRGLEQATLPRTNFYVPEQPAYDVDDLGNTTGLGDPLRNALVHHSSGVEANCPTGNCTFPRVFGTMGFCSSCKDSSHEISFGTVCIANGNENGKNTTYKIENPTNFEECTNKSAIVSKLPDRYYVANLSATEIDGTDESIVVQTLMGKTTFSEPQIDMHTGKKWADCDIPASQESGQWKCQGYGAATCSLYPCVRMYNATVENGQLKERLMAHSDEKQLAVIQYGPLPSDTLPSGQRDSLITTLDAECLSPEETDIVRDQGHKIGEKVRWIPYNGRILDESFVSLLDRGCAYSIGRRFTWSTRFFLKNHFTSRAVTAEAGNLRQLAFFKGDEVPLSVFDAGRVTFERIDTLFSNISNALTTYIRTHGNKTYSVDAAGDVWHASTCLEVQWPWIAFHATLAVLTLLLVVLVLMASRQQPVWKASPLVWILRGPNENEITSGLPALDKMEEESKKMTISMRCSNFGFHDHCVTTQIGHARKAKTVTRLGAYPAIVRFGP</sequence>
<dbReference type="RefSeq" id="XP_066692382.1">
    <property type="nucleotide sequence ID" value="XM_066851293.1"/>
</dbReference>
<evidence type="ECO:0000256" key="1">
    <source>
        <dbReference type="SAM" id="MobiDB-lite"/>
    </source>
</evidence>
<dbReference type="GeneID" id="92084355"/>
<dbReference type="PANTHER" id="PTHR35394">
    <property type="entry name" value="DUF3176 DOMAIN-CONTAINING PROTEIN"/>
    <property type="match status" value="1"/>
</dbReference>
<feature type="compositionally biased region" description="Low complexity" evidence="1">
    <location>
        <begin position="23"/>
        <end position="37"/>
    </location>
</feature>
<feature type="transmembrane region" description="Helical" evidence="2">
    <location>
        <begin position="530"/>
        <end position="553"/>
    </location>
</feature>
<evidence type="ECO:0000313" key="3">
    <source>
        <dbReference type="EMBL" id="KAK7936633.1"/>
    </source>
</evidence>
<organism evidence="3 4">
    <name type="scientific">Apiospora aurea</name>
    <dbReference type="NCBI Taxonomy" id="335848"/>
    <lineage>
        <taxon>Eukaryota</taxon>
        <taxon>Fungi</taxon>
        <taxon>Dikarya</taxon>
        <taxon>Ascomycota</taxon>
        <taxon>Pezizomycotina</taxon>
        <taxon>Sordariomycetes</taxon>
        <taxon>Xylariomycetidae</taxon>
        <taxon>Amphisphaeriales</taxon>
        <taxon>Apiosporaceae</taxon>
        <taxon>Apiospora</taxon>
    </lineage>
</organism>
<keyword evidence="2" id="KW-0812">Transmembrane</keyword>
<feature type="compositionally biased region" description="Basic and acidic residues" evidence="1">
    <location>
        <begin position="1"/>
        <end position="19"/>
    </location>
</feature>
<reference evidence="3 4" key="1">
    <citation type="submission" date="2023-01" db="EMBL/GenBank/DDBJ databases">
        <title>Analysis of 21 Apiospora genomes using comparative genomics revels a genus with tremendous synthesis potential of carbohydrate active enzymes and secondary metabolites.</title>
        <authorList>
            <person name="Sorensen T."/>
        </authorList>
    </citation>
    <scope>NUCLEOTIDE SEQUENCE [LARGE SCALE GENOMIC DNA]</scope>
    <source>
        <strain evidence="3 4">CBS 24483</strain>
    </source>
</reference>
<dbReference type="EMBL" id="JAQQWE010000011">
    <property type="protein sequence ID" value="KAK7936633.1"/>
    <property type="molecule type" value="Genomic_DNA"/>
</dbReference>